<protein>
    <submittedName>
        <fullName evidence="5">Beta-propeller fold lactonase family protein</fullName>
    </submittedName>
</protein>
<evidence type="ECO:0000313" key="6">
    <source>
        <dbReference type="Proteomes" id="UP001302349"/>
    </source>
</evidence>
<evidence type="ECO:0000259" key="4">
    <source>
        <dbReference type="Pfam" id="PF14534"/>
    </source>
</evidence>
<keyword evidence="2" id="KW-0313">Glucose metabolism</keyword>
<evidence type="ECO:0000256" key="1">
    <source>
        <dbReference type="ARBA" id="ARBA00005564"/>
    </source>
</evidence>
<keyword evidence="6" id="KW-1185">Reference proteome</keyword>
<evidence type="ECO:0000256" key="3">
    <source>
        <dbReference type="SAM" id="SignalP"/>
    </source>
</evidence>
<dbReference type="Pfam" id="PF10282">
    <property type="entry name" value="Lactonase"/>
    <property type="match status" value="1"/>
</dbReference>
<dbReference type="InterPro" id="IPR019405">
    <property type="entry name" value="Lactonase_7-beta_prop"/>
</dbReference>
<dbReference type="InterPro" id="IPR015943">
    <property type="entry name" value="WD40/YVTN_repeat-like_dom_sf"/>
</dbReference>
<gene>
    <name evidence="5" type="ORF">RT717_10680</name>
</gene>
<evidence type="ECO:0000256" key="2">
    <source>
        <dbReference type="ARBA" id="ARBA00022526"/>
    </source>
</evidence>
<dbReference type="PANTHER" id="PTHR30344">
    <property type="entry name" value="6-PHOSPHOGLUCONOLACTONASE-RELATED"/>
    <property type="match status" value="1"/>
</dbReference>
<dbReference type="Gene3D" id="2.130.10.10">
    <property type="entry name" value="YVTN repeat-like/Quinoprotein amine dehydrogenase"/>
    <property type="match status" value="1"/>
</dbReference>
<dbReference type="InterPro" id="IPR032710">
    <property type="entry name" value="NTF2-like_dom_sf"/>
</dbReference>
<dbReference type="InterPro" id="IPR050282">
    <property type="entry name" value="Cycloisomerase_2"/>
</dbReference>
<sequence>MKKIAFVFLCCLMGAAFGKAQSTNQYFLFIGTYATEAGPNGIHTYQFDSETGTLRKVQPVTELGNASFLAVSDDQTNLYAVSGSKVNAYDLNPGTGQLSFLNSVPSSGSCYVSVAPGGNAVFVGNYGGGSTEAVRTHADGSFDEGSVQLVQHQGSSVNKERQEAPHVHATVLSPDGRFLMVPDLGTDRVYQYQLSTTSGEILTPASKPWLSVAKGGGPRHLVFHPNGKYAYLILELHGAVMALDYAEGVLKARQTISMVDKGFNGRLSGADIHVSPDGKFLYASNRGDANEIAIYSIDQKGKLTRIGRQPVMGKTPRNFAIDPTGRFLLVANQDTNEVIVFRRDENTGLLTPTGQSVAVEKPVCLKFAPVQQAPEEKLVAMAVERFRQAMTDPDSDVLASLASDDLEYVHSSGTVRDKQGFIDEFMKRWTNFSKVDILNQTIKISGDNAIVRHRLVADANNPGYPSKVDIIILMVWRKEGGQWKMLARQAAKIPE</sequence>
<dbReference type="SUPFAM" id="SSF51004">
    <property type="entry name" value="C-terminal (heme d1) domain of cytochrome cd1-nitrite reductase"/>
    <property type="match status" value="1"/>
</dbReference>
<dbReference type="Proteomes" id="UP001302349">
    <property type="component" value="Chromosome"/>
</dbReference>
<comment type="similarity">
    <text evidence="1">Belongs to the cycloisomerase 2 family.</text>
</comment>
<dbReference type="EMBL" id="CP136051">
    <property type="protein sequence ID" value="WOK09099.1"/>
    <property type="molecule type" value="Genomic_DNA"/>
</dbReference>
<dbReference type="Gene3D" id="3.10.450.50">
    <property type="match status" value="1"/>
</dbReference>
<feature type="signal peptide" evidence="3">
    <location>
        <begin position="1"/>
        <end position="20"/>
    </location>
</feature>
<dbReference type="InterPro" id="IPR027843">
    <property type="entry name" value="DUF4440"/>
</dbReference>
<dbReference type="PANTHER" id="PTHR30344:SF1">
    <property type="entry name" value="6-PHOSPHOGLUCONOLACTONASE"/>
    <property type="match status" value="1"/>
</dbReference>
<name>A0ABZ0IXH0_9BACT</name>
<feature type="domain" description="DUF4440" evidence="4">
    <location>
        <begin position="382"/>
        <end position="485"/>
    </location>
</feature>
<proteinExistence type="inferred from homology"/>
<organism evidence="5 6">
    <name type="scientific">Imperialibacter roseus</name>
    <dbReference type="NCBI Taxonomy" id="1324217"/>
    <lineage>
        <taxon>Bacteria</taxon>
        <taxon>Pseudomonadati</taxon>
        <taxon>Bacteroidota</taxon>
        <taxon>Cytophagia</taxon>
        <taxon>Cytophagales</taxon>
        <taxon>Flammeovirgaceae</taxon>
        <taxon>Imperialibacter</taxon>
    </lineage>
</organism>
<feature type="chain" id="PRO_5046802342" evidence="3">
    <location>
        <begin position="21"/>
        <end position="495"/>
    </location>
</feature>
<keyword evidence="3" id="KW-0732">Signal</keyword>
<dbReference type="RefSeq" id="WP_317491722.1">
    <property type="nucleotide sequence ID" value="NZ_CP136051.1"/>
</dbReference>
<dbReference type="InterPro" id="IPR011048">
    <property type="entry name" value="Haem_d1_sf"/>
</dbReference>
<keyword evidence="2" id="KW-0119">Carbohydrate metabolism</keyword>
<reference evidence="5 6" key="1">
    <citation type="journal article" date="2023" name="Microbiol. Resour. Announc.">
        <title>Complete Genome Sequence of Imperialibacter roseus strain P4T.</title>
        <authorList>
            <person name="Tizabi D.R."/>
            <person name="Bachvaroff T."/>
            <person name="Hill R.T."/>
        </authorList>
    </citation>
    <scope>NUCLEOTIDE SEQUENCE [LARGE SCALE GENOMIC DNA]</scope>
    <source>
        <strain evidence="5 6">P4T</strain>
    </source>
</reference>
<dbReference type="SUPFAM" id="SSF54427">
    <property type="entry name" value="NTF2-like"/>
    <property type="match status" value="1"/>
</dbReference>
<evidence type="ECO:0000313" key="5">
    <source>
        <dbReference type="EMBL" id="WOK09099.1"/>
    </source>
</evidence>
<accession>A0ABZ0IXH0</accession>
<dbReference type="Pfam" id="PF14534">
    <property type="entry name" value="DUF4440"/>
    <property type="match status" value="1"/>
</dbReference>